<keyword evidence="3" id="KW-1185">Reference proteome</keyword>
<sequence length="98" mass="11998">MSCRSCQEHWFWKKIGRCQRCMDQLTVLSVLCWIVWWFVFQDDPHSIESIALIFAGFAFNGLLFLHLWMRFVILPWQRRQKKMNKQEGRKPTYRSNDK</sequence>
<feature type="transmembrane region" description="Helical" evidence="1">
    <location>
        <begin position="21"/>
        <end position="39"/>
    </location>
</feature>
<keyword evidence="1" id="KW-0472">Membrane</keyword>
<evidence type="ECO:0000313" key="3">
    <source>
        <dbReference type="Proteomes" id="UP000262832"/>
    </source>
</evidence>
<proteinExistence type="predicted"/>
<dbReference type="InterPro" id="IPR022072">
    <property type="entry name" value="DUF3624"/>
</dbReference>
<dbReference type="EMBL" id="CP032093">
    <property type="protein sequence ID" value="AXY00144.1"/>
    <property type="molecule type" value="Genomic_DNA"/>
</dbReference>
<evidence type="ECO:0000256" key="1">
    <source>
        <dbReference type="SAM" id="Phobius"/>
    </source>
</evidence>
<name>A0ABN5PDG7_9VIBR</name>
<evidence type="ECO:0000313" key="2">
    <source>
        <dbReference type="EMBL" id="AXY00144.1"/>
    </source>
</evidence>
<dbReference type="Proteomes" id="UP000262832">
    <property type="component" value="Chromosome I"/>
</dbReference>
<dbReference type="RefSeq" id="WP_128810012.1">
    <property type="nucleotide sequence ID" value="NZ_CP032093.1"/>
</dbReference>
<dbReference type="Pfam" id="PF12292">
    <property type="entry name" value="DUF3624"/>
    <property type="match status" value="1"/>
</dbReference>
<feature type="transmembrane region" description="Helical" evidence="1">
    <location>
        <begin position="51"/>
        <end position="73"/>
    </location>
</feature>
<protein>
    <submittedName>
        <fullName evidence="2">DUF3624 domain-containing protein</fullName>
    </submittedName>
</protein>
<accession>A0ABN5PDG7</accession>
<gene>
    <name evidence="2" type="ORF">D1115_01615</name>
</gene>
<reference evidence="2 3" key="1">
    <citation type="submission" date="2018-08" db="EMBL/GenBank/DDBJ databases">
        <title>Genomic taxonomy of the Vibrionaceae family.</title>
        <authorList>
            <person name="Gomez-Gil B."/>
            <person name="Tanaka M."/>
            <person name="Sawabe T."/>
            <person name="Enciso-Ibarra K."/>
        </authorList>
    </citation>
    <scope>NUCLEOTIDE SEQUENCE [LARGE SCALE GENOMIC DNA]</scope>
    <source>
        <strain evidence="2 3">CAIM 1831</strain>
    </source>
</reference>
<keyword evidence="1" id="KW-0812">Transmembrane</keyword>
<keyword evidence="1" id="KW-1133">Transmembrane helix</keyword>
<organism evidence="2 3">
    <name type="scientific">Vibrio alfacsensis</name>
    <dbReference type="NCBI Taxonomy" id="1074311"/>
    <lineage>
        <taxon>Bacteria</taxon>
        <taxon>Pseudomonadati</taxon>
        <taxon>Pseudomonadota</taxon>
        <taxon>Gammaproteobacteria</taxon>
        <taxon>Vibrionales</taxon>
        <taxon>Vibrionaceae</taxon>
        <taxon>Vibrio</taxon>
    </lineage>
</organism>